<dbReference type="SUPFAM" id="SSF48452">
    <property type="entry name" value="TPR-like"/>
    <property type="match status" value="1"/>
</dbReference>
<accession>A0A1V6V1V2</accession>
<name>A0A1V6V1V2_9EURO</name>
<organism evidence="1 2">
    <name type="scientific">Penicillium coprophilum</name>
    <dbReference type="NCBI Taxonomy" id="36646"/>
    <lineage>
        <taxon>Eukaryota</taxon>
        <taxon>Fungi</taxon>
        <taxon>Dikarya</taxon>
        <taxon>Ascomycota</taxon>
        <taxon>Pezizomycotina</taxon>
        <taxon>Eurotiomycetes</taxon>
        <taxon>Eurotiomycetidae</taxon>
        <taxon>Eurotiales</taxon>
        <taxon>Aspergillaceae</taxon>
        <taxon>Penicillium</taxon>
    </lineage>
</organism>
<comment type="caution">
    <text evidence="1">The sequence shown here is derived from an EMBL/GenBank/DDBJ whole genome shotgun (WGS) entry which is preliminary data.</text>
</comment>
<evidence type="ECO:0008006" key="3">
    <source>
        <dbReference type="Google" id="ProtNLM"/>
    </source>
</evidence>
<evidence type="ECO:0000313" key="1">
    <source>
        <dbReference type="EMBL" id="OQE44664.1"/>
    </source>
</evidence>
<dbReference type="STRING" id="36646.A0A1V6V1V2"/>
<dbReference type="Proteomes" id="UP000191500">
    <property type="component" value="Unassembled WGS sequence"/>
</dbReference>
<proteinExistence type="predicted"/>
<dbReference type="Gene3D" id="1.25.40.10">
    <property type="entry name" value="Tetratricopeptide repeat domain"/>
    <property type="match status" value="1"/>
</dbReference>
<evidence type="ECO:0000313" key="2">
    <source>
        <dbReference type="Proteomes" id="UP000191500"/>
    </source>
</evidence>
<keyword evidence="2" id="KW-1185">Reference proteome</keyword>
<dbReference type="EMBL" id="MDDG01000002">
    <property type="protein sequence ID" value="OQE44664.1"/>
    <property type="molecule type" value="Genomic_DNA"/>
</dbReference>
<reference evidence="2" key="1">
    <citation type="journal article" date="2017" name="Nat. Microbiol.">
        <title>Global analysis of biosynthetic gene clusters reveals vast potential of secondary metabolite production in Penicillium species.</title>
        <authorList>
            <person name="Nielsen J.C."/>
            <person name="Grijseels S."/>
            <person name="Prigent S."/>
            <person name="Ji B."/>
            <person name="Dainat J."/>
            <person name="Nielsen K.F."/>
            <person name="Frisvad J.C."/>
            <person name="Workman M."/>
            <person name="Nielsen J."/>
        </authorList>
    </citation>
    <scope>NUCLEOTIDE SEQUENCE [LARGE SCALE GENOMIC DNA]</scope>
    <source>
        <strain evidence="2">IBT 31321</strain>
    </source>
</reference>
<gene>
    <name evidence="1" type="ORF">PENCOP_c002G01562</name>
</gene>
<dbReference type="InterPro" id="IPR011990">
    <property type="entry name" value="TPR-like_helical_dom_sf"/>
</dbReference>
<protein>
    <recommendedName>
        <fullName evidence="3">MalT-like TPR region domain-containing protein</fullName>
    </recommendedName>
</protein>
<sequence length="152" mass="17115">MEINTEQGMITEAFRYLSKAAAIHTAHNPLHVARPYAIYTMAHLRAEQPDEALVTLNKCWQLQHLIEEQIIDSRYTKHGGDIILLARVKYAQGLKQEAQQLASTAISVRRAVYGDEEPRVADSTFLAAKMLRTIVDMSRGVSEMQGHLTRAL</sequence>
<dbReference type="AlphaFoldDB" id="A0A1V6V1V2"/>